<dbReference type="InterPro" id="IPR000014">
    <property type="entry name" value="PAS"/>
</dbReference>
<dbReference type="PANTHER" id="PTHR43304">
    <property type="entry name" value="PHYTOCHROME-LIKE PROTEIN CPH1"/>
    <property type="match status" value="1"/>
</dbReference>
<evidence type="ECO:0000256" key="5">
    <source>
        <dbReference type="ARBA" id="ARBA00022777"/>
    </source>
</evidence>
<dbReference type="InterPro" id="IPR013655">
    <property type="entry name" value="PAS_fold_3"/>
</dbReference>
<protein>
    <recommendedName>
        <fullName evidence="2">histidine kinase</fullName>
        <ecNumber evidence="2">2.7.13.3</ecNumber>
    </recommendedName>
</protein>
<dbReference type="PROSITE" id="PS50112">
    <property type="entry name" value="PAS"/>
    <property type="match status" value="1"/>
</dbReference>
<dbReference type="GO" id="GO:0004673">
    <property type="term" value="F:protein histidine kinase activity"/>
    <property type="evidence" value="ECO:0007669"/>
    <property type="project" value="UniProtKB-EC"/>
</dbReference>
<evidence type="ECO:0000256" key="3">
    <source>
        <dbReference type="ARBA" id="ARBA00022553"/>
    </source>
</evidence>
<accession>A0A6B9FIP6</accession>
<sequence>MATDVGDPIWPRQGLEDAAVFERDRFGLPPFGAAMIFVTNAQGQATFVGREWTEFTGQALEEAVNFGWTTVVHPEDREVARKTVADAIQAQCAFSLRYRIMTPDGQAVWVAAGAVPSFGPPDQTFLGFLGSITPIAEDRTTDLRAQGSIGSFAPPRPQSTTKQASALEAIADHLLTAHTLIAHTDADRLRPLMEDILHAVGVELARAEGKGRILDNFH</sequence>
<dbReference type="NCBIfam" id="TIGR00229">
    <property type="entry name" value="sensory_box"/>
    <property type="match status" value="1"/>
</dbReference>
<evidence type="ECO:0000313" key="7">
    <source>
        <dbReference type="EMBL" id="QGY02491.1"/>
    </source>
</evidence>
<evidence type="ECO:0000256" key="1">
    <source>
        <dbReference type="ARBA" id="ARBA00000085"/>
    </source>
</evidence>
<evidence type="ECO:0000313" key="8">
    <source>
        <dbReference type="Proteomes" id="UP000012488"/>
    </source>
</evidence>
<organism evidence="7 8">
    <name type="scientific">Methylobacterium mesophilicum SR1.6/6</name>
    <dbReference type="NCBI Taxonomy" id="908290"/>
    <lineage>
        <taxon>Bacteria</taxon>
        <taxon>Pseudomonadati</taxon>
        <taxon>Pseudomonadota</taxon>
        <taxon>Alphaproteobacteria</taxon>
        <taxon>Hyphomicrobiales</taxon>
        <taxon>Methylobacteriaceae</taxon>
        <taxon>Methylobacterium</taxon>
    </lineage>
</organism>
<keyword evidence="3" id="KW-0597">Phosphoprotein</keyword>
<evidence type="ECO:0000256" key="4">
    <source>
        <dbReference type="ARBA" id="ARBA00022679"/>
    </source>
</evidence>
<dbReference type="PANTHER" id="PTHR43304:SF1">
    <property type="entry name" value="PAC DOMAIN-CONTAINING PROTEIN"/>
    <property type="match status" value="1"/>
</dbReference>
<keyword evidence="4" id="KW-0808">Transferase</keyword>
<proteinExistence type="predicted"/>
<comment type="catalytic activity">
    <reaction evidence="1">
        <text>ATP + protein L-histidine = ADP + protein N-phospho-L-histidine.</text>
        <dbReference type="EC" id="2.7.13.3"/>
    </reaction>
</comment>
<reference evidence="7 8" key="1">
    <citation type="journal article" date="2012" name="Genet. Mol. Biol.">
        <title>Analysis of 16S rRNA and mxaF genes revealing insights into Methylobacterium niche-specific plant association.</title>
        <authorList>
            <person name="Dourado M.N."/>
            <person name="Andreote F.D."/>
            <person name="Dini-Andreote F."/>
            <person name="Conti R."/>
            <person name="Araujo J.M."/>
            <person name="Araujo W.L."/>
        </authorList>
    </citation>
    <scope>NUCLEOTIDE SEQUENCE [LARGE SCALE GENOMIC DNA]</scope>
    <source>
        <strain evidence="7 8">SR1.6/6</strain>
    </source>
</reference>
<feature type="domain" description="PAS" evidence="6">
    <location>
        <begin position="36"/>
        <end position="91"/>
    </location>
</feature>
<dbReference type="Pfam" id="PF08447">
    <property type="entry name" value="PAS_3"/>
    <property type="match status" value="1"/>
</dbReference>
<dbReference type="Gene3D" id="3.30.450.20">
    <property type="entry name" value="PAS domain"/>
    <property type="match status" value="1"/>
</dbReference>
<keyword evidence="5" id="KW-0418">Kinase</keyword>
<gene>
    <name evidence="7" type="ORF">MMSR116_11865</name>
</gene>
<dbReference type="InterPro" id="IPR035965">
    <property type="entry name" value="PAS-like_dom_sf"/>
</dbReference>
<dbReference type="EMBL" id="CP043538">
    <property type="protein sequence ID" value="QGY02491.1"/>
    <property type="molecule type" value="Genomic_DNA"/>
</dbReference>
<dbReference type="SUPFAM" id="SSF55785">
    <property type="entry name" value="PYP-like sensor domain (PAS domain)"/>
    <property type="match status" value="1"/>
</dbReference>
<dbReference type="AlphaFoldDB" id="A0A6B9FIP6"/>
<evidence type="ECO:0000259" key="6">
    <source>
        <dbReference type="PROSITE" id="PS50112"/>
    </source>
</evidence>
<dbReference type="CDD" id="cd00130">
    <property type="entry name" value="PAS"/>
    <property type="match status" value="1"/>
</dbReference>
<dbReference type="InterPro" id="IPR052162">
    <property type="entry name" value="Sensor_kinase/Photoreceptor"/>
</dbReference>
<reference evidence="7 8" key="2">
    <citation type="journal article" date="2013" name="Genome Announc.">
        <title>Draft Genome Sequence of Methylobacterium mesophilicum Strain SR1.6/6, Isolated from Citrus sinensis.</title>
        <authorList>
            <person name="Marinho Almeida D."/>
            <person name="Dini-Andreote F."/>
            <person name="Camargo Neves A.A."/>
            <person name="Juca Ramos R.T."/>
            <person name="Andreote F.D."/>
            <person name="Carneiro A.R."/>
            <person name="Oliveira de Souza Lima A."/>
            <person name="Caracciolo Gomes de Sa P.H."/>
            <person name="Ribeiro Barbosa M.S."/>
            <person name="Araujo W.L."/>
            <person name="Silva A."/>
        </authorList>
    </citation>
    <scope>NUCLEOTIDE SEQUENCE [LARGE SCALE GENOMIC DNA]</scope>
    <source>
        <strain evidence="7 8">SR1.6/6</strain>
    </source>
</reference>
<dbReference type="Proteomes" id="UP000012488">
    <property type="component" value="Chromosome"/>
</dbReference>
<dbReference type="KEGG" id="mmes:MMSR116_11865"/>
<name>A0A6B9FIP6_9HYPH</name>
<dbReference type="EC" id="2.7.13.3" evidence="2"/>
<evidence type="ECO:0000256" key="2">
    <source>
        <dbReference type="ARBA" id="ARBA00012438"/>
    </source>
</evidence>